<keyword evidence="9" id="KW-1185">Reference proteome</keyword>
<dbReference type="PANTHER" id="PTHR43214">
    <property type="entry name" value="TWO-COMPONENT RESPONSE REGULATOR"/>
    <property type="match status" value="1"/>
</dbReference>
<dbReference type="InterPro" id="IPR001789">
    <property type="entry name" value="Sig_transdc_resp-reg_receiver"/>
</dbReference>
<dbReference type="InterPro" id="IPR039420">
    <property type="entry name" value="WalR-like"/>
</dbReference>
<sequence length="215" mass="23838">MSIGILYVEDHEVFHDCMRHFFDSQTEMKILAVANNGRTAVKLARDLSPDVIIMDIMIPALNGIEATRQIVQENPKVRVIGLSVVSDGRRVMEMFRAGARGYVSKECAFSELVHAIQVVMAGKMYLSPSVTDLVVDDYLNHTPAESVAGLDLLSAREKEILHLVAEGKTSKDIADELHLAPKTIETHRASIMKKLNLNSIADLIKFAIREGLIDL</sequence>
<evidence type="ECO:0000259" key="7">
    <source>
        <dbReference type="PROSITE" id="PS50110"/>
    </source>
</evidence>
<dbReference type="PROSITE" id="PS50043">
    <property type="entry name" value="HTH_LUXR_2"/>
    <property type="match status" value="1"/>
</dbReference>
<reference evidence="8 9" key="2">
    <citation type="journal article" date="2021" name="Int. J. Syst. Evol. Microbiol.">
        <title>Isolation and Polyphasic Characterization of Desulfuromonas versatilis sp. Nov., an Electrogenic Bacteria Capable of Versatile Metabolism Isolated from a Graphene Oxide-Reducing Enrichment Culture.</title>
        <authorList>
            <person name="Xie L."/>
            <person name="Yoshida N."/>
            <person name="Ishii S."/>
            <person name="Meng L."/>
        </authorList>
    </citation>
    <scope>NUCLEOTIDE SEQUENCE [LARGE SCALE GENOMIC DNA]</scope>
    <source>
        <strain evidence="8 9">NIT-T3</strain>
    </source>
</reference>
<evidence type="ECO:0000256" key="1">
    <source>
        <dbReference type="ARBA" id="ARBA00022553"/>
    </source>
</evidence>
<dbReference type="InterPro" id="IPR000792">
    <property type="entry name" value="Tscrpt_reg_LuxR_C"/>
</dbReference>
<keyword evidence="4" id="KW-0804">Transcription</keyword>
<evidence type="ECO:0000256" key="4">
    <source>
        <dbReference type="ARBA" id="ARBA00023163"/>
    </source>
</evidence>
<dbReference type="Proteomes" id="UP001319827">
    <property type="component" value="Chromosome"/>
</dbReference>
<feature type="modified residue" description="4-aspartylphosphate" evidence="5">
    <location>
        <position position="55"/>
    </location>
</feature>
<keyword evidence="2" id="KW-0805">Transcription regulation</keyword>
<dbReference type="SUPFAM" id="SSF46894">
    <property type="entry name" value="C-terminal effector domain of the bipartite response regulators"/>
    <property type="match status" value="1"/>
</dbReference>
<evidence type="ECO:0000256" key="3">
    <source>
        <dbReference type="ARBA" id="ARBA00023125"/>
    </source>
</evidence>
<dbReference type="PANTHER" id="PTHR43214:SF41">
    <property type="entry name" value="NITRATE_NITRITE RESPONSE REGULATOR PROTEIN NARP"/>
    <property type="match status" value="1"/>
</dbReference>
<reference evidence="8 9" key="1">
    <citation type="journal article" date="2016" name="C (Basel)">
        <title>Selective Growth of and Electricity Production by Marine Exoelectrogenic Bacteria in Self-Aggregated Hydrogel of Microbially Reduced Graphene Oxide.</title>
        <authorList>
            <person name="Yoshida N."/>
            <person name="Goto Y."/>
            <person name="Miyata Y."/>
        </authorList>
    </citation>
    <scope>NUCLEOTIDE SEQUENCE [LARGE SCALE GENOMIC DNA]</scope>
    <source>
        <strain evidence="8 9">NIT-T3</strain>
    </source>
</reference>
<dbReference type="Pfam" id="PF00196">
    <property type="entry name" value="GerE"/>
    <property type="match status" value="1"/>
</dbReference>
<dbReference type="InterPro" id="IPR011006">
    <property type="entry name" value="CheY-like_superfamily"/>
</dbReference>
<dbReference type="GO" id="GO:0003677">
    <property type="term" value="F:DNA binding"/>
    <property type="evidence" value="ECO:0007669"/>
    <property type="project" value="UniProtKB-KW"/>
</dbReference>
<gene>
    <name evidence="8" type="ORF">DESUT3_34960</name>
</gene>
<dbReference type="PROSITE" id="PS50110">
    <property type="entry name" value="RESPONSE_REGULATORY"/>
    <property type="match status" value="1"/>
</dbReference>
<dbReference type="Pfam" id="PF00072">
    <property type="entry name" value="Response_reg"/>
    <property type="match status" value="1"/>
</dbReference>
<proteinExistence type="predicted"/>
<dbReference type="RefSeq" id="WP_221249806.1">
    <property type="nucleotide sequence ID" value="NZ_AP024355.1"/>
</dbReference>
<dbReference type="CDD" id="cd06170">
    <property type="entry name" value="LuxR_C_like"/>
    <property type="match status" value="1"/>
</dbReference>
<evidence type="ECO:0000313" key="8">
    <source>
        <dbReference type="EMBL" id="BCR06427.1"/>
    </source>
</evidence>
<dbReference type="InterPro" id="IPR016032">
    <property type="entry name" value="Sig_transdc_resp-reg_C-effctor"/>
</dbReference>
<keyword evidence="1 5" id="KW-0597">Phosphoprotein</keyword>
<accession>A0ABN6E2L2</accession>
<dbReference type="PROSITE" id="PS00622">
    <property type="entry name" value="HTH_LUXR_1"/>
    <property type="match status" value="1"/>
</dbReference>
<evidence type="ECO:0000256" key="2">
    <source>
        <dbReference type="ARBA" id="ARBA00023015"/>
    </source>
</evidence>
<dbReference type="SMART" id="SM00421">
    <property type="entry name" value="HTH_LUXR"/>
    <property type="match status" value="1"/>
</dbReference>
<dbReference type="SMART" id="SM00448">
    <property type="entry name" value="REC"/>
    <property type="match status" value="1"/>
</dbReference>
<dbReference type="EMBL" id="AP024355">
    <property type="protein sequence ID" value="BCR06427.1"/>
    <property type="molecule type" value="Genomic_DNA"/>
</dbReference>
<organism evidence="8 9">
    <name type="scientific">Desulfuromonas versatilis</name>
    <dbReference type="NCBI Taxonomy" id="2802975"/>
    <lineage>
        <taxon>Bacteria</taxon>
        <taxon>Pseudomonadati</taxon>
        <taxon>Thermodesulfobacteriota</taxon>
        <taxon>Desulfuromonadia</taxon>
        <taxon>Desulfuromonadales</taxon>
        <taxon>Desulfuromonadaceae</taxon>
        <taxon>Desulfuromonas</taxon>
    </lineage>
</organism>
<dbReference type="InterPro" id="IPR058245">
    <property type="entry name" value="NreC/VraR/RcsB-like_REC"/>
</dbReference>
<dbReference type="Gene3D" id="3.40.50.2300">
    <property type="match status" value="1"/>
</dbReference>
<dbReference type="SUPFAM" id="SSF52172">
    <property type="entry name" value="CheY-like"/>
    <property type="match status" value="1"/>
</dbReference>
<evidence type="ECO:0000259" key="6">
    <source>
        <dbReference type="PROSITE" id="PS50043"/>
    </source>
</evidence>
<keyword evidence="3 8" id="KW-0238">DNA-binding</keyword>
<dbReference type="CDD" id="cd17535">
    <property type="entry name" value="REC_NarL-like"/>
    <property type="match status" value="1"/>
</dbReference>
<evidence type="ECO:0000256" key="5">
    <source>
        <dbReference type="PROSITE-ProRule" id="PRU00169"/>
    </source>
</evidence>
<feature type="domain" description="Response regulatory" evidence="7">
    <location>
        <begin position="4"/>
        <end position="120"/>
    </location>
</feature>
<name>A0ABN6E2L2_9BACT</name>
<evidence type="ECO:0000313" key="9">
    <source>
        <dbReference type="Proteomes" id="UP001319827"/>
    </source>
</evidence>
<protein>
    <submittedName>
        <fullName evidence="8">DNA-binding response regulator</fullName>
    </submittedName>
</protein>
<dbReference type="PRINTS" id="PR00038">
    <property type="entry name" value="HTHLUXR"/>
</dbReference>
<feature type="domain" description="HTH luxR-type" evidence="6">
    <location>
        <begin position="146"/>
        <end position="211"/>
    </location>
</feature>